<feature type="region of interest" description="Disordered" evidence="1">
    <location>
        <begin position="1"/>
        <end position="45"/>
    </location>
</feature>
<keyword evidence="3" id="KW-1185">Reference proteome</keyword>
<evidence type="ECO:0000256" key="1">
    <source>
        <dbReference type="SAM" id="MobiDB-lite"/>
    </source>
</evidence>
<reference evidence="2" key="3">
    <citation type="submission" date="2022-06" db="UniProtKB">
        <authorList>
            <consortium name="EnsemblPlants"/>
        </authorList>
    </citation>
    <scope>IDENTIFICATION</scope>
</reference>
<feature type="compositionally biased region" description="Polar residues" evidence="1">
    <location>
        <begin position="22"/>
        <end position="32"/>
    </location>
</feature>
<dbReference type="EnsemblPlants" id="TuG1812G0400001431.01.T01">
    <property type="protein sequence ID" value="TuG1812G0400001431.01.T01"/>
    <property type="gene ID" value="TuG1812G0400001431.01"/>
</dbReference>
<proteinExistence type="predicted"/>
<dbReference type="Gramene" id="TuG1812G0400001431.01.T01">
    <property type="protein sequence ID" value="TuG1812G0400001431.01.T01"/>
    <property type="gene ID" value="TuG1812G0400001431.01"/>
</dbReference>
<sequence length="100" mass="10648">PLHCHPPSSTSSPLPAPARTGNYCSASPSIEQQPRPGNRPLHGNISSFPAIIFHSRRRGPTLRAAAVEDSDRVGRFAQRSSPPSPSATKLLGASVHHLQI</sequence>
<evidence type="ECO:0000313" key="3">
    <source>
        <dbReference type="Proteomes" id="UP000015106"/>
    </source>
</evidence>
<dbReference type="AlphaFoldDB" id="A0A8R7Q3K1"/>
<accession>A0A8R7Q3K1</accession>
<protein>
    <submittedName>
        <fullName evidence="2">Uncharacterized protein</fullName>
    </submittedName>
</protein>
<feature type="compositionally biased region" description="Low complexity" evidence="1">
    <location>
        <begin position="1"/>
        <end position="13"/>
    </location>
</feature>
<dbReference type="Proteomes" id="UP000015106">
    <property type="component" value="Chromosome 4"/>
</dbReference>
<reference evidence="2" key="2">
    <citation type="submission" date="2018-03" db="EMBL/GenBank/DDBJ databases">
        <title>The Triticum urartu genome reveals the dynamic nature of wheat genome evolution.</title>
        <authorList>
            <person name="Ling H."/>
            <person name="Ma B."/>
            <person name="Shi X."/>
            <person name="Liu H."/>
            <person name="Dong L."/>
            <person name="Sun H."/>
            <person name="Cao Y."/>
            <person name="Gao Q."/>
            <person name="Zheng S."/>
            <person name="Li Y."/>
            <person name="Yu Y."/>
            <person name="Du H."/>
            <person name="Qi M."/>
            <person name="Li Y."/>
            <person name="Yu H."/>
            <person name="Cui Y."/>
            <person name="Wang N."/>
            <person name="Chen C."/>
            <person name="Wu H."/>
            <person name="Zhao Y."/>
            <person name="Zhang J."/>
            <person name="Li Y."/>
            <person name="Zhou W."/>
            <person name="Zhang B."/>
            <person name="Hu W."/>
            <person name="Eijk M."/>
            <person name="Tang J."/>
            <person name="Witsenboer H."/>
            <person name="Zhao S."/>
            <person name="Li Z."/>
            <person name="Zhang A."/>
            <person name="Wang D."/>
            <person name="Liang C."/>
        </authorList>
    </citation>
    <scope>NUCLEOTIDE SEQUENCE [LARGE SCALE GENOMIC DNA]</scope>
    <source>
        <strain evidence="2">cv. G1812</strain>
    </source>
</reference>
<organism evidence="2 3">
    <name type="scientific">Triticum urartu</name>
    <name type="common">Red wild einkorn</name>
    <name type="synonym">Crithodium urartu</name>
    <dbReference type="NCBI Taxonomy" id="4572"/>
    <lineage>
        <taxon>Eukaryota</taxon>
        <taxon>Viridiplantae</taxon>
        <taxon>Streptophyta</taxon>
        <taxon>Embryophyta</taxon>
        <taxon>Tracheophyta</taxon>
        <taxon>Spermatophyta</taxon>
        <taxon>Magnoliopsida</taxon>
        <taxon>Liliopsida</taxon>
        <taxon>Poales</taxon>
        <taxon>Poaceae</taxon>
        <taxon>BOP clade</taxon>
        <taxon>Pooideae</taxon>
        <taxon>Triticodae</taxon>
        <taxon>Triticeae</taxon>
        <taxon>Triticinae</taxon>
        <taxon>Triticum</taxon>
    </lineage>
</organism>
<reference evidence="3" key="1">
    <citation type="journal article" date="2013" name="Nature">
        <title>Draft genome of the wheat A-genome progenitor Triticum urartu.</title>
        <authorList>
            <person name="Ling H.Q."/>
            <person name="Zhao S."/>
            <person name="Liu D."/>
            <person name="Wang J."/>
            <person name="Sun H."/>
            <person name="Zhang C."/>
            <person name="Fan H."/>
            <person name="Li D."/>
            <person name="Dong L."/>
            <person name="Tao Y."/>
            <person name="Gao C."/>
            <person name="Wu H."/>
            <person name="Li Y."/>
            <person name="Cui Y."/>
            <person name="Guo X."/>
            <person name="Zheng S."/>
            <person name="Wang B."/>
            <person name="Yu K."/>
            <person name="Liang Q."/>
            <person name="Yang W."/>
            <person name="Lou X."/>
            <person name="Chen J."/>
            <person name="Feng M."/>
            <person name="Jian J."/>
            <person name="Zhang X."/>
            <person name="Luo G."/>
            <person name="Jiang Y."/>
            <person name="Liu J."/>
            <person name="Wang Z."/>
            <person name="Sha Y."/>
            <person name="Zhang B."/>
            <person name="Wu H."/>
            <person name="Tang D."/>
            <person name="Shen Q."/>
            <person name="Xue P."/>
            <person name="Zou S."/>
            <person name="Wang X."/>
            <person name="Liu X."/>
            <person name="Wang F."/>
            <person name="Yang Y."/>
            <person name="An X."/>
            <person name="Dong Z."/>
            <person name="Zhang K."/>
            <person name="Zhang X."/>
            <person name="Luo M.C."/>
            <person name="Dvorak J."/>
            <person name="Tong Y."/>
            <person name="Wang J."/>
            <person name="Yang H."/>
            <person name="Li Z."/>
            <person name="Wang D."/>
            <person name="Zhang A."/>
            <person name="Wang J."/>
        </authorList>
    </citation>
    <scope>NUCLEOTIDE SEQUENCE</scope>
    <source>
        <strain evidence="3">cv. G1812</strain>
    </source>
</reference>
<feature type="region of interest" description="Disordered" evidence="1">
    <location>
        <begin position="65"/>
        <end position="100"/>
    </location>
</feature>
<evidence type="ECO:0000313" key="2">
    <source>
        <dbReference type="EnsemblPlants" id="TuG1812G0400001431.01.T01"/>
    </source>
</evidence>
<name>A0A8R7Q3K1_TRIUA</name>